<dbReference type="OrthoDB" id="9979716at2759"/>
<dbReference type="CTD" id="20203054"/>
<evidence type="ECO:0000313" key="2">
    <source>
        <dbReference type="EnsemblMetazoa" id="HelroP170041"/>
    </source>
</evidence>
<evidence type="ECO:0000313" key="3">
    <source>
        <dbReference type="Proteomes" id="UP000015101"/>
    </source>
</evidence>
<name>T1F2K5_HELRO</name>
<dbReference type="Proteomes" id="UP000015101">
    <property type="component" value="Unassembled WGS sequence"/>
</dbReference>
<evidence type="ECO:0000313" key="1">
    <source>
        <dbReference type="EMBL" id="ESO07504.1"/>
    </source>
</evidence>
<protein>
    <submittedName>
        <fullName evidence="1 2">Uncharacterized protein</fullName>
    </submittedName>
</protein>
<dbReference type="KEGG" id="hro:HELRODRAFT_170041"/>
<sequence length="187" mass="21043">MFDISAGMCQEECKEGGVLCKNTKRFNHGKSACAGSQSGRSECTVDESYHENYLSFTQTNVKSLTIGKDGVIEEGLQKYFCKEKFGNMYKVESTADNGCFPRFLCMHVQNSTNSLSVQFRKLIVAELVSVSVAVNNGRDDITVGNCKMQQSYHQHQHDKQLPYYSHVNQLSKHWSNIEGGSTLTYIR</sequence>
<reference evidence="1 3" key="2">
    <citation type="journal article" date="2013" name="Nature">
        <title>Insights into bilaterian evolution from three spiralian genomes.</title>
        <authorList>
            <person name="Simakov O."/>
            <person name="Marletaz F."/>
            <person name="Cho S.J."/>
            <person name="Edsinger-Gonzales E."/>
            <person name="Havlak P."/>
            <person name="Hellsten U."/>
            <person name="Kuo D.H."/>
            <person name="Larsson T."/>
            <person name="Lv J."/>
            <person name="Arendt D."/>
            <person name="Savage R."/>
            <person name="Osoegawa K."/>
            <person name="de Jong P."/>
            <person name="Grimwood J."/>
            <person name="Chapman J.A."/>
            <person name="Shapiro H."/>
            <person name="Aerts A."/>
            <person name="Otillar R.P."/>
            <person name="Terry A.Y."/>
            <person name="Boore J.L."/>
            <person name="Grigoriev I.V."/>
            <person name="Lindberg D.R."/>
            <person name="Seaver E.C."/>
            <person name="Weisblat D.A."/>
            <person name="Putnam N.H."/>
            <person name="Rokhsar D.S."/>
        </authorList>
    </citation>
    <scope>NUCLEOTIDE SEQUENCE</scope>
</reference>
<keyword evidence="3" id="KW-1185">Reference proteome</keyword>
<organism evidence="2 3">
    <name type="scientific">Helobdella robusta</name>
    <name type="common">Californian leech</name>
    <dbReference type="NCBI Taxonomy" id="6412"/>
    <lineage>
        <taxon>Eukaryota</taxon>
        <taxon>Metazoa</taxon>
        <taxon>Spiralia</taxon>
        <taxon>Lophotrochozoa</taxon>
        <taxon>Annelida</taxon>
        <taxon>Clitellata</taxon>
        <taxon>Hirudinea</taxon>
        <taxon>Rhynchobdellida</taxon>
        <taxon>Glossiphoniidae</taxon>
        <taxon>Helobdella</taxon>
    </lineage>
</organism>
<proteinExistence type="predicted"/>
<dbReference type="EnsemblMetazoa" id="HelroT170041">
    <property type="protein sequence ID" value="HelroP170041"/>
    <property type="gene ID" value="HelroG170041"/>
</dbReference>
<accession>T1F2K5</accession>
<dbReference type="EMBL" id="AMQM01003465">
    <property type="status" value="NOT_ANNOTATED_CDS"/>
    <property type="molecule type" value="Genomic_DNA"/>
</dbReference>
<dbReference type="EMBL" id="KB096183">
    <property type="protein sequence ID" value="ESO07504.1"/>
    <property type="molecule type" value="Genomic_DNA"/>
</dbReference>
<dbReference type="GeneID" id="20203054"/>
<gene>
    <name evidence="2" type="primary">20203054</name>
    <name evidence="1" type="ORF">HELRODRAFT_170041</name>
</gene>
<reference evidence="2" key="3">
    <citation type="submission" date="2015-06" db="UniProtKB">
        <authorList>
            <consortium name="EnsemblMetazoa"/>
        </authorList>
    </citation>
    <scope>IDENTIFICATION</scope>
</reference>
<dbReference type="AlphaFoldDB" id="T1F2K5"/>
<dbReference type="HOGENOM" id="CLU_1449196_0_0_1"/>
<dbReference type="InParanoid" id="T1F2K5"/>
<reference evidence="3" key="1">
    <citation type="submission" date="2012-12" db="EMBL/GenBank/DDBJ databases">
        <authorList>
            <person name="Hellsten U."/>
            <person name="Grimwood J."/>
            <person name="Chapman J.A."/>
            <person name="Shapiro H."/>
            <person name="Aerts A."/>
            <person name="Otillar R.P."/>
            <person name="Terry A.Y."/>
            <person name="Boore J.L."/>
            <person name="Simakov O."/>
            <person name="Marletaz F."/>
            <person name="Cho S.-J."/>
            <person name="Edsinger-Gonzales E."/>
            <person name="Havlak P."/>
            <person name="Kuo D.-H."/>
            <person name="Larsson T."/>
            <person name="Lv J."/>
            <person name="Arendt D."/>
            <person name="Savage R."/>
            <person name="Osoegawa K."/>
            <person name="de Jong P."/>
            <person name="Lindberg D.R."/>
            <person name="Seaver E.C."/>
            <person name="Weisblat D.A."/>
            <person name="Putnam N.H."/>
            <person name="Grigoriev I.V."/>
            <person name="Rokhsar D.S."/>
        </authorList>
    </citation>
    <scope>NUCLEOTIDE SEQUENCE</scope>
</reference>
<dbReference type="RefSeq" id="XP_009014115.1">
    <property type="nucleotide sequence ID" value="XM_009015867.1"/>
</dbReference>